<sequence>MWKLPAISSWMNPYVHLFLLGICRKFFRHRMVEIDSTWWKSTLSRRRWRAAEQILSICLLVMHMVT</sequence>
<keyword evidence="2" id="KW-1185">Reference proteome</keyword>
<comment type="caution">
    <text evidence="1">The sequence shown here is derived from an EMBL/GenBank/DDBJ whole genome shotgun (WGS) entry which is preliminary data.</text>
</comment>
<protein>
    <submittedName>
        <fullName evidence="1">Uncharacterized protein</fullName>
    </submittedName>
</protein>
<name>A0AAD3SXD3_NEPGR</name>
<accession>A0AAD3SXD3</accession>
<organism evidence="1 2">
    <name type="scientific">Nepenthes gracilis</name>
    <name type="common">Slender pitcher plant</name>
    <dbReference type="NCBI Taxonomy" id="150966"/>
    <lineage>
        <taxon>Eukaryota</taxon>
        <taxon>Viridiplantae</taxon>
        <taxon>Streptophyta</taxon>
        <taxon>Embryophyta</taxon>
        <taxon>Tracheophyta</taxon>
        <taxon>Spermatophyta</taxon>
        <taxon>Magnoliopsida</taxon>
        <taxon>eudicotyledons</taxon>
        <taxon>Gunneridae</taxon>
        <taxon>Pentapetalae</taxon>
        <taxon>Caryophyllales</taxon>
        <taxon>Nepenthaceae</taxon>
        <taxon>Nepenthes</taxon>
    </lineage>
</organism>
<evidence type="ECO:0000313" key="2">
    <source>
        <dbReference type="Proteomes" id="UP001279734"/>
    </source>
</evidence>
<reference evidence="1" key="1">
    <citation type="submission" date="2023-05" db="EMBL/GenBank/DDBJ databases">
        <title>Nepenthes gracilis genome sequencing.</title>
        <authorList>
            <person name="Fukushima K."/>
        </authorList>
    </citation>
    <scope>NUCLEOTIDE SEQUENCE</scope>
    <source>
        <strain evidence="1">SING2019-196</strain>
    </source>
</reference>
<dbReference type="EMBL" id="BSYO01000019">
    <property type="protein sequence ID" value="GMH18817.1"/>
    <property type="molecule type" value="Genomic_DNA"/>
</dbReference>
<dbReference type="Proteomes" id="UP001279734">
    <property type="component" value="Unassembled WGS sequence"/>
</dbReference>
<dbReference type="AlphaFoldDB" id="A0AAD3SXD3"/>
<gene>
    <name evidence="1" type="ORF">Nepgr_020658</name>
</gene>
<proteinExistence type="predicted"/>
<evidence type="ECO:0000313" key="1">
    <source>
        <dbReference type="EMBL" id="GMH18817.1"/>
    </source>
</evidence>